<accession>A0A7D5GN90</accession>
<organism evidence="3 4">
    <name type="scientific">Halorarum halophilum</name>
    <dbReference type="NCBI Taxonomy" id="2743090"/>
    <lineage>
        <taxon>Archaea</taxon>
        <taxon>Methanobacteriati</taxon>
        <taxon>Methanobacteriota</taxon>
        <taxon>Stenosarchaea group</taxon>
        <taxon>Halobacteria</taxon>
        <taxon>Halobacteriales</taxon>
        <taxon>Haloferacaceae</taxon>
        <taxon>Halorarum</taxon>
    </lineage>
</organism>
<dbReference type="GO" id="GO:0016887">
    <property type="term" value="F:ATP hydrolysis activity"/>
    <property type="evidence" value="ECO:0007669"/>
    <property type="project" value="InterPro"/>
</dbReference>
<dbReference type="AlphaFoldDB" id="A0A7D5GN90"/>
<keyword evidence="4" id="KW-1185">Reference proteome</keyword>
<gene>
    <name evidence="3" type="ORF">HUG10_17570</name>
</gene>
<comment type="subcellular location">
    <subcellularLocation>
        <location evidence="1">Cell membrane</location>
        <topology evidence="1">Peripheral membrane protein</topology>
    </subcellularLocation>
</comment>
<dbReference type="InterPro" id="IPR047641">
    <property type="entry name" value="ABC_transpr_MalK/UgpC-like"/>
</dbReference>
<feature type="domain" description="MalK-like OB fold" evidence="2">
    <location>
        <begin position="14"/>
        <end position="67"/>
    </location>
</feature>
<dbReference type="Pfam" id="PF17912">
    <property type="entry name" value="OB_MalK"/>
    <property type="match status" value="1"/>
</dbReference>
<dbReference type="RefSeq" id="WP_179170801.1">
    <property type="nucleotide sequence ID" value="NZ_CP058529.1"/>
</dbReference>
<dbReference type="InterPro" id="IPR008995">
    <property type="entry name" value="Mo/tungstate-bd_C_term_dom"/>
</dbReference>
<protein>
    <submittedName>
        <fullName evidence="3">TOBE domain-containing protein</fullName>
    </submittedName>
</protein>
<dbReference type="GO" id="GO:0055052">
    <property type="term" value="C:ATP-binding cassette (ABC) transporter complex, substrate-binding subunit-containing"/>
    <property type="evidence" value="ECO:0007669"/>
    <property type="project" value="TreeGrafter"/>
</dbReference>
<evidence type="ECO:0000256" key="1">
    <source>
        <dbReference type="ARBA" id="ARBA00004202"/>
    </source>
</evidence>
<dbReference type="GeneID" id="56030681"/>
<dbReference type="PANTHER" id="PTHR43875">
    <property type="entry name" value="MALTODEXTRIN IMPORT ATP-BINDING PROTEIN MSMX"/>
    <property type="match status" value="1"/>
</dbReference>
<dbReference type="Proteomes" id="UP000509750">
    <property type="component" value="Chromosome"/>
</dbReference>
<name>A0A7D5GN90_9EURY</name>
<dbReference type="SUPFAM" id="SSF50331">
    <property type="entry name" value="MOP-like"/>
    <property type="match status" value="1"/>
</dbReference>
<reference evidence="3 4" key="1">
    <citation type="submission" date="2020-07" db="EMBL/GenBank/DDBJ databases">
        <title>Gai3-2, isolated from salt lake.</title>
        <authorList>
            <person name="Cui H."/>
            <person name="Shi X."/>
        </authorList>
    </citation>
    <scope>NUCLEOTIDE SEQUENCE [LARGE SCALE GENOMIC DNA]</scope>
    <source>
        <strain evidence="3 4">Gai3-2</strain>
    </source>
</reference>
<dbReference type="KEGG" id="halg:HUG10_17570"/>
<dbReference type="Gene3D" id="2.40.50.100">
    <property type="match status" value="1"/>
</dbReference>
<evidence type="ECO:0000313" key="4">
    <source>
        <dbReference type="Proteomes" id="UP000509750"/>
    </source>
</evidence>
<dbReference type="InterPro" id="IPR012340">
    <property type="entry name" value="NA-bd_OB-fold"/>
</dbReference>
<dbReference type="PANTHER" id="PTHR43875:SF1">
    <property type="entry name" value="OSMOPROTECTIVE COMPOUNDS UPTAKE ATP-BINDING PROTEIN GGTA"/>
    <property type="match status" value="1"/>
</dbReference>
<evidence type="ECO:0000259" key="2">
    <source>
        <dbReference type="Pfam" id="PF17912"/>
    </source>
</evidence>
<dbReference type="EMBL" id="CP058529">
    <property type="protein sequence ID" value="QLG29227.1"/>
    <property type="molecule type" value="Genomic_DNA"/>
</dbReference>
<dbReference type="Gene3D" id="2.40.50.140">
    <property type="entry name" value="Nucleic acid-binding proteins"/>
    <property type="match status" value="1"/>
</dbReference>
<sequence length="138" mass="14838">MHDPENLFVADFIGSPSPNLFDCQVATNGGSVRLESDEFTLEPTPEQADALRDRAGDHVVFGIRPEYLDLTTATGDFEAAVDVVEPLGDRDAVHLSIGEKPLSAVTQQGQVSRGTDRLAVDVDVGEGWVFSPDGDRLV</sequence>
<evidence type="ECO:0000313" key="3">
    <source>
        <dbReference type="EMBL" id="QLG29227.1"/>
    </source>
</evidence>
<proteinExistence type="predicted"/>
<dbReference type="InterPro" id="IPR040582">
    <property type="entry name" value="OB_MalK-like"/>
</dbReference>